<dbReference type="Pfam" id="PF07992">
    <property type="entry name" value="Pyr_redox_2"/>
    <property type="match status" value="1"/>
</dbReference>
<dbReference type="InterPro" id="IPR036188">
    <property type="entry name" value="FAD/NAD-bd_sf"/>
</dbReference>
<evidence type="ECO:0000256" key="2">
    <source>
        <dbReference type="ARBA" id="ARBA00023002"/>
    </source>
</evidence>
<reference evidence="4 5" key="1">
    <citation type="submission" date="2021-01" db="EMBL/GenBank/DDBJ databases">
        <title>Isolation and description of Catonella massiliensis sp. nov., a novel Catonella species, isolated from a stable periodontitis subject.</title>
        <authorList>
            <person name="Antezack A."/>
            <person name="Boxberger M."/>
            <person name="La Scola B."/>
            <person name="Monnet-Corti V."/>
        </authorList>
    </citation>
    <scope>NUCLEOTIDE SEQUENCE [LARGE SCALE GENOMIC DNA]</scope>
    <source>
        <strain evidence="4 5">Marseille-Q4567</strain>
    </source>
</reference>
<organism evidence="4 5">
    <name type="scientific">Catonella massiliensis</name>
    <dbReference type="NCBI Taxonomy" id="2799636"/>
    <lineage>
        <taxon>Bacteria</taxon>
        <taxon>Bacillati</taxon>
        <taxon>Bacillota</taxon>
        <taxon>Clostridia</taxon>
        <taxon>Lachnospirales</taxon>
        <taxon>Lachnospiraceae</taxon>
        <taxon>Catonella</taxon>
    </lineage>
</organism>
<dbReference type="PANTHER" id="PTHR48105">
    <property type="entry name" value="THIOREDOXIN REDUCTASE 1-RELATED-RELATED"/>
    <property type="match status" value="1"/>
</dbReference>
<dbReference type="InterPro" id="IPR023753">
    <property type="entry name" value="FAD/NAD-binding_dom"/>
</dbReference>
<evidence type="ECO:0000256" key="1">
    <source>
        <dbReference type="ARBA" id="ARBA00022630"/>
    </source>
</evidence>
<dbReference type="SUPFAM" id="SSF51905">
    <property type="entry name" value="FAD/NAD(P)-binding domain"/>
    <property type="match status" value="1"/>
</dbReference>
<accession>A0ABS1IXE8</accession>
<keyword evidence="1" id="KW-0285">Flavoprotein</keyword>
<dbReference type="InterPro" id="IPR050097">
    <property type="entry name" value="Ferredoxin-NADP_redctase_2"/>
</dbReference>
<name>A0ABS1IXE8_9FIRM</name>
<protein>
    <submittedName>
        <fullName evidence="4">NAD(P)/FAD-dependent oxidoreductase</fullName>
    </submittedName>
</protein>
<proteinExistence type="predicted"/>
<evidence type="ECO:0000313" key="5">
    <source>
        <dbReference type="Proteomes" id="UP000604730"/>
    </source>
</evidence>
<dbReference type="Proteomes" id="UP000604730">
    <property type="component" value="Unassembled WGS sequence"/>
</dbReference>
<feature type="domain" description="FAD/NAD(P)-binding" evidence="3">
    <location>
        <begin position="5"/>
        <end position="272"/>
    </location>
</feature>
<dbReference type="PRINTS" id="PR00368">
    <property type="entry name" value="FADPNR"/>
</dbReference>
<comment type="caution">
    <text evidence="4">The sequence shown here is derived from an EMBL/GenBank/DDBJ whole genome shotgun (WGS) entry which is preliminary data.</text>
</comment>
<dbReference type="PRINTS" id="PR00469">
    <property type="entry name" value="PNDRDTASEII"/>
</dbReference>
<keyword evidence="2" id="KW-0560">Oxidoreductase</keyword>
<dbReference type="Gene3D" id="3.50.50.60">
    <property type="entry name" value="FAD/NAD(P)-binding domain"/>
    <property type="match status" value="2"/>
</dbReference>
<sequence>MMSRYDIAIIGTGPGGLEAAITAKLRNKDIILFGTKELSPKITKAVEIRNYLGLPSISGDGLAKAYTDHLEAMDIKINEARISAVYAMGDYFALQASGEMYEAKTIIISTGVVAGRPFPGEDENLGSGVSYCATCDAALYKGKEAVVIGYSKSKEEDALFLAENADKVTYVALYKDVSELADNIEVITGNVPKEIIREGDKMTLVTNKDRFTADGIFILRDVLSAEKLVPGLLMEDGHIAVGRDMSTNIEGVFACGDVTGKPYQYIKAAGEGNVAALSAISYLTVKR</sequence>
<gene>
    <name evidence="4" type="ORF">JJN12_02030</name>
</gene>
<keyword evidence="5" id="KW-1185">Reference proteome</keyword>
<evidence type="ECO:0000259" key="3">
    <source>
        <dbReference type="Pfam" id="PF07992"/>
    </source>
</evidence>
<dbReference type="EMBL" id="JAEPRJ010000001">
    <property type="protein sequence ID" value="MBK5896566.1"/>
    <property type="molecule type" value="Genomic_DNA"/>
</dbReference>
<evidence type="ECO:0000313" key="4">
    <source>
        <dbReference type="EMBL" id="MBK5896566.1"/>
    </source>
</evidence>